<dbReference type="SUPFAM" id="SSF48726">
    <property type="entry name" value="Immunoglobulin"/>
    <property type="match status" value="4"/>
</dbReference>
<reference evidence="4" key="1">
    <citation type="submission" date="2025-08" db="UniProtKB">
        <authorList>
            <consortium name="Ensembl"/>
        </authorList>
    </citation>
    <scope>IDENTIFICATION</scope>
</reference>
<dbReference type="PANTHER" id="PTHR15360">
    <property type="entry name" value="PLATELET-DERIVED GROWTH FACTOR RECEPTOR LIKE"/>
    <property type="match status" value="1"/>
</dbReference>
<dbReference type="InterPro" id="IPR042495">
    <property type="entry name" value="PDGFRL"/>
</dbReference>
<dbReference type="CDD" id="cd00096">
    <property type="entry name" value="Ig"/>
    <property type="match status" value="2"/>
</dbReference>
<sequence>EEEPFEKPTLSIAKDHIVMTPSLIFVCRVDRGAPSVSWLLREDLKEDPRVHINNCRNNTRQSCSMLVIRKVTANDTGYFTYHRHGIAVPLWSLTRKGTVLQINLLFPADYSNPFVEIHSEHPDIIYILDEKKTVVVPCRVTSPDIKPKLLQTTFKRMVWDPTRGFVIPSPSFVYSGMLQCIANVNGSVFTSYYLTQRLATPKKLLVGETLRLDCRAETFINGRIEFVWVCPNGKVKSQCRHNNIQRCEHCALADLPLLDFLFLFLFQDKPFITVSHKKGPYYEITSGHKSLKLAAKVDAFPRPRVRDLLWAPDRNRLSLFLTSQIKDKRVGGAHSFSLTVHLRRSPFFSFSLERPKIYEKETDFDKIEWVELRSKHKIQCTVSGNPDPKIEWQWQPCSLTETPFLFCLFAWQIVSTLTMENSSASGIYYCVASNKIDTEERSIEFYVSDVPFGLQTDPKITTIVGNDVQLTCRASKYIYSNLAWYYPSSEVALRDSVIKKIDNYSISLTLVINNVTKDHNGLYKCRAQNHVDLEAWFLWIYEYKGQEILLPGLH</sequence>
<reference evidence="4" key="2">
    <citation type="submission" date="2025-09" db="UniProtKB">
        <authorList>
            <consortium name="Ensembl"/>
        </authorList>
    </citation>
    <scope>IDENTIFICATION</scope>
</reference>
<dbReference type="InterPro" id="IPR036179">
    <property type="entry name" value="Ig-like_dom_sf"/>
</dbReference>
<evidence type="ECO:0000313" key="4">
    <source>
        <dbReference type="Ensembl" id="ENSAOWP00000021649.1"/>
    </source>
</evidence>
<dbReference type="InterPro" id="IPR013783">
    <property type="entry name" value="Ig-like_fold"/>
</dbReference>
<evidence type="ECO:0000259" key="3">
    <source>
        <dbReference type="PROSITE" id="PS50835"/>
    </source>
</evidence>
<protein>
    <recommendedName>
        <fullName evidence="2">Platelet-derived growth factor receptor-like protein</fullName>
    </recommendedName>
</protein>
<dbReference type="PANTHER" id="PTHR15360:SF5">
    <property type="entry name" value="PLATELET-DERIVED GROWTH FACTOR RECEPTOR-LIKE PROTEIN"/>
    <property type="match status" value="1"/>
</dbReference>
<dbReference type="Ensembl" id="ENSAOWT00000024507.1">
    <property type="protein sequence ID" value="ENSAOWP00000021649.1"/>
    <property type="gene ID" value="ENSAOWG00000014628.1"/>
</dbReference>
<dbReference type="InterPro" id="IPR003598">
    <property type="entry name" value="Ig_sub2"/>
</dbReference>
<dbReference type="AlphaFoldDB" id="A0A8B9Q5A4"/>
<comment type="subunit">
    <text evidence="1">Forms a complex composed of PDGFRL, TNK2 and GRB2.</text>
</comment>
<evidence type="ECO:0000256" key="1">
    <source>
        <dbReference type="ARBA" id="ARBA00011360"/>
    </source>
</evidence>
<dbReference type="Proteomes" id="UP000694424">
    <property type="component" value="Unplaced"/>
</dbReference>
<dbReference type="InterPro" id="IPR013098">
    <property type="entry name" value="Ig_I-set"/>
</dbReference>
<dbReference type="Pfam" id="PF07679">
    <property type="entry name" value="I-set"/>
    <property type="match status" value="1"/>
</dbReference>
<feature type="domain" description="Ig-like" evidence="3">
    <location>
        <begin position="355"/>
        <end position="444"/>
    </location>
</feature>
<dbReference type="InterPro" id="IPR007110">
    <property type="entry name" value="Ig-like_dom"/>
</dbReference>
<accession>A0A8B9Q5A4</accession>
<dbReference type="Pfam" id="PF21339">
    <property type="entry name" value="VEGFR-1-like_Ig-like"/>
    <property type="match status" value="1"/>
</dbReference>
<organism evidence="4 5">
    <name type="scientific">Apteryx owenii</name>
    <name type="common">Little spotted kiwi</name>
    <dbReference type="NCBI Taxonomy" id="8824"/>
    <lineage>
        <taxon>Eukaryota</taxon>
        <taxon>Metazoa</taxon>
        <taxon>Chordata</taxon>
        <taxon>Craniata</taxon>
        <taxon>Vertebrata</taxon>
        <taxon>Euteleostomi</taxon>
        <taxon>Archelosauria</taxon>
        <taxon>Archosauria</taxon>
        <taxon>Dinosauria</taxon>
        <taxon>Saurischia</taxon>
        <taxon>Theropoda</taxon>
        <taxon>Coelurosauria</taxon>
        <taxon>Aves</taxon>
        <taxon>Palaeognathae</taxon>
        <taxon>Apterygiformes</taxon>
        <taxon>Apterygidae</taxon>
        <taxon>Apteryx</taxon>
    </lineage>
</organism>
<name>A0A8B9Q5A4_APTOW</name>
<feature type="domain" description="Ig-like" evidence="3">
    <location>
        <begin position="451"/>
        <end position="529"/>
    </location>
</feature>
<proteinExistence type="predicted"/>
<dbReference type="SMART" id="SM00409">
    <property type="entry name" value="IG"/>
    <property type="match status" value="4"/>
</dbReference>
<dbReference type="SMART" id="SM00408">
    <property type="entry name" value="IGc2"/>
    <property type="match status" value="2"/>
</dbReference>
<dbReference type="Gene3D" id="2.60.40.10">
    <property type="entry name" value="Immunoglobulins"/>
    <property type="match status" value="5"/>
</dbReference>
<evidence type="ECO:0000313" key="5">
    <source>
        <dbReference type="Proteomes" id="UP000694424"/>
    </source>
</evidence>
<evidence type="ECO:0000256" key="2">
    <source>
        <dbReference type="ARBA" id="ARBA00019671"/>
    </source>
</evidence>
<keyword evidence="5" id="KW-1185">Reference proteome</keyword>
<dbReference type="Pfam" id="PF13927">
    <property type="entry name" value="Ig_3"/>
    <property type="match status" value="1"/>
</dbReference>
<dbReference type="InterPro" id="IPR003599">
    <property type="entry name" value="Ig_sub"/>
</dbReference>
<dbReference type="PROSITE" id="PS50835">
    <property type="entry name" value="IG_LIKE"/>
    <property type="match status" value="2"/>
</dbReference>